<protein>
    <recommendedName>
        <fullName evidence="3">DUF3558 domain-containing protein</fullName>
    </recommendedName>
</protein>
<evidence type="ECO:0008006" key="3">
    <source>
        <dbReference type="Google" id="ProtNLM"/>
    </source>
</evidence>
<accession>A0ABN4GWM4</accession>
<evidence type="ECO:0000313" key="2">
    <source>
        <dbReference type="Proteomes" id="UP000036185"/>
    </source>
</evidence>
<dbReference type="Proteomes" id="UP000036185">
    <property type="component" value="Chromosome"/>
</dbReference>
<reference evidence="1 2" key="1">
    <citation type="journal article" date="2014" name="Int. J. Syst. Evol. Microbiol.">
        <title>Draft Genome Sequence of Corynebacterium ulcerans FRC58, Isolated from the Bronchitic Aspiration of a Patient in France.</title>
        <authorList>
            <person name="Silva Ado S."/>
            <person name="Barauna R.A."/>
            <person name="de Sa P.C."/>
            <person name="das Gracas D.A."/>
            <person name="Carneiro A.R."/>
            <person name="Thouvenin M."/>
            <person name="Azevedo V."/>
            <person name="Badell E."/>
            <person name="Guiso N."/>
            <person name="da Silva A.L."/>
            <person name="Ramos R.T."/>
        </authorList>
    </citation>
    <scope>NUCLEOTIDE SEQUENCE [LARGE SCALE GENOMIC DNA]</scope>
    <source>
        <strain evidence="1 2">FRC58</strain>
    </source>
</reference>
<gene>
    <name evidence="1" type="ORF">CulFRC58_1755</name>
</gene>
<organism evidence="1 2">
    <name type="scientific">Corynebacterium ulcerans FRC58</name>
    <dbReference type="NCBI Taxonomy" id="1408268"/>
    <lineage>
        <taxon>Bacteria</taxon>
        <taxon>Bacillati</taxon>
        <taxon>Actinomycetota</taxon>
        <taxon>Actinomycetes</taxon>
        <taxon>Mycobacteriales</taxon>
        <taxon>Corynebacteriaceae</taxon>
        <taxon>Corynebacterium</taxon>
    </lineage>
</organism>
<dbReference type="EMBL" id="CP011913">
    <property type="protein sequence ID" value="AKN77609.1"/>
    <property type="molecule type" value="Genomic_DNA"/>
</dbReference>
<keyword evidence="2" id="KW-1185">Reference proteome</keyword>
<name>A0ABN4GWM4_CORUL</name>
<proteinExistence type="predicted"/>
<sequence length="217" mass="24479">MHWLNLGTDSQQSYSFMRRCLLLLTFMIICALMFTACARNTVKESVAALHANPTTPTTENAHPDFPEVMEPNPADPNFSFFDPCTDVPVEIYERAGIRPTEYRTSGRAGLNRSHCHFDLLKTNMVVATVMLGSDVRMRTEETLDKAIVPVDRAPSVPEGVYFVSWEEKDKSYGCEAVFPTIRGRIWVEHRFVSDSSFYVGIGCSTAWNVLKEITRGI</sequence>
<evidence type="ECO:0000313" key="1">
    <source>
        <dbReference type="EMBL" id="AKN77609.1"/>
    </source>
</evidence>